<dbReference type="Proteomes" id="UP000292957">
    <property type="component" value="Unassembled WGS sequence"/>
</dbReference>
<accession>A0A4Q9MYN8</accession>
<dbReference type="OrthoDB" id="2758139at2759"/>
<gene>
    <name evidence="1" type="ORF">BD311DRAFT_776134</name>
</gene>
<evidence type="ECO:0000313" key="1">
    <source>
        <dbReference type="EMBL" id="TBU31466.1"/>
    </source>
</evidence>
<dbReference type="AlphaFoldDB" id="A0A4Q9MYN8"/>
<name>A0A4Q9MYN8_9APHY</name>
<reference evidence="1" key="1">
    <citation type="submission" date="2019-01" db="EMBL/GenBank/DDBJ databases">
        <title>Draft genome sequences of three monokaryotic isolates of the white-rot basidiomycete fungus Dichomitus squalens.</title>
        <authorList>
            <consortium name="DOE Joint Genome Institute"/>
            <person name="Lopez S.C."/>
            <person name="Andreopoulos B."/>
            <person name="Pangilinan J."/>
            <person name="Lipzen A."/>
            <person name="Riley R."/>
            <person name="Ahrendt S."/>
            <person name="Ng V."/>
            <person name="Barry K."/>
            <person name="Daum C."/>
            <person name="Grigoriev I.V."/>
            <person name="Hilden K.S."/>
            <person name="Makela M.R."/>
            <person name="de Vries R.P."/>
        </authorList>
    </citation>
    <scope>NUCLEOTIDE SEQUENCE [LARGE SCALE GENOMIC DNA]</scope>
    <source>
        <strain evidence="1">OM18370.1</strain>
    </source>
</reference>
<sequence>MARTSQAHKGIGATVHGQHQVGVWIQYKGFRARTLQTTRLQSARSNLTAGIVDEFLADLEALTLTITESCGGLDRFAHNTASTTGSASTQQSNIS</sequence>
<protein>
    <submittedName>
        <fullName evidence="1">Uncharacterized protein</fullName>
    </submittedName>
</protein>
<proteinExistence type="predicted"/>
<dbReference type="EMBL" id="ML143399">
    <property type="protein sequence ID" value="TBU31466.1"/>
    <property type="molecule type" value="Genomic_DNA"/>
</dbReference>
<organism evidence="1">
    <name type="scientific">Dichomitus squalens</name>
    <dbReference type="NCBI Taxonomy" id="114155"/>
    <lineage>
        <taxon>Eukaryota</taxon>
        <taxon>Fungi</taxon>
        <taxon>Dikarya</taxon>
        <taxon>Basidiomycota</taxon>
        <taxon>Agaricomycotina</taxon>
        <taxon>Agaricomycetes</taxon>
        <taxon>Polyporales</taxon>
        <taxon>Polyporaceae</taxon>
        <taxon>Dichomitus</taxon>
    </lineage>
</organism>